<dbReference type="EC" id="2.1.1.-" evidence="9"/>
<feature type="region of interest" description="Disordered" evidence="10">
    <location>
        <begin position="1"/>
        <end position="203"/>
    </location>
</feature>
<comment type="function">
    <text evidence="9">S-adenosyl-L-methionine-dependent methyltransferase that specifically methylates the N(1) position of adenine in helix 25.1 in 25S rRNA. Required both for ribosomal 40S and 60S subunits biogenesis. Required for efficient pre-rRNA cleavage at site A2.</text>
</comment>
<keyword evidence="3 9" id="KW-0698">rRNA processing</keyword>
<evidence type="ECO:0000256" key="10">
    <source>
        <dbReference type="SAM" id="MobiDB-lite"/>
    </source>
</evidence>
<dbReference type="Gene3D" id="3.40.50.150">
    <property type="entry name" value="Vaccinia Virus protein VP39"/>
    <property type="match status" value="1"/>
</dbReference>
<proteinExistence type="inferred from homology"/>
<feature type="compositionally biased region" description="Basic and acidic residues" evidence="10">
    <location>
        <begin position="155"/>
        <end position="182"/>
    </location>
</feature>
<sequence>MFAVPGWSVSADALKSETLGGQKDGAAKSQTRKRKRNNNKDEKVTDSNVAGLYENVIEGKKTGGGSKSRKSEGGEETPKKKERRESKAAEDAEEAPSKPSKKQKKEKHSQPPQEDEKANTPKVDKKQKNEKPAGIPQDEESTPRVDKKDKKDKKQKKDNSKHERQEEAEKQPSETPNKEDKKKKSKEAAAAIAASVPPVPPAPAKLTPLQAKMRQKLISARFRHLNETLYTRPSADAYQLFEDSPEMFSEYHEGFRRQVEVWPENPVDGYIRDIKLRAKQRFPPRGMPPKNPNGPQPLPRTDGTCVIADLGCGDARLASTLSPEAQKLRLQIHSYDLHSPAKHVTKADIANLPLADGSVDIAIFCLALMGTNWIDFIEEAYRILHWKGELWVAEIKSRFGPVGRKNAVVEHSVGNRKKAAAAKKGKGAEEETEADRTALAVEVDGHEDRRGETDVSAFIEALRKRGFVLRGEGEGNKGAVDLSNKMFVKMHFIKGAVPTKGKGLAAAKAAGFVEKEKKQKRFVWETEEDKVDETVILKPCVYKIR</sequence>
<keyword evidence="5 9" id="KW-0808">Transferase</keyword>
<feature type="compositionally biased region" description="Basic and acidic residues" evidence="10">
    <location>
        <begin position="114"/>
        <end position="131"/>
    </location>
</feature>
<dbReference type="InterPro" id="IPR029063">
    <property type="entry name" value="SAM-dependent_MTases_sf"/>
</dbReference>
<feature type="compositionally biased region" description="Basic and acidic residues" evidence="10">
    <location>
        <begin position="69"/>
        <end position="90"/>
    </location>
</feature>
<keyword evidence="4 9" id="KW-0489">Methyltransferase</keyword>
<dbReference type="GO" id="GO:0042273">
    <property type="term" value="P:ribosomal large subunit biogenesis"/>
    <property type="evidence" value="ECO:0007669"/>
    <property type="project" value="TreeGrafter"/>
</dbReference>
<dbReference type="SUPFAM" id="SSF53335">
    <property type="entry name" value="S-adenosyl-L-methionine-dependent methyltransferases"/>
    <property type="match status" value="1"/>
</dbReference>
<dbReference type="FunFam" id="1.10.10.2150:FF:000001">
    <property type="entry name" value="Ribosomal RNA-processing protein 8"/>
    <property type="match status" value="1"/>
</dbReference>
<evidence type="ECO:0000256" key="4">
    <source>
        <dbReference type="ARBA" id="ARBA00022603"/>
    </source>
</evidence>
<dbReference type="PANTHER" id="PTHR12787">
    <property type="entry name" value="RIBOSOMAL RNA-PROCESSING PROTEIN 8"/>
    <property type="match status" value="1"/>
</dbReference>
<comment type="subcellular location">
    <subcellularLocation>
        <location evidence="1 9">Nucleus</location>
        <location evidence="1 9">Nucleolus</location>
    </subcellularLocation>
</comment>
<feature type="compositionally biased region" description="Pro residues" evidence="10">
    <location>
        <begin position="285"/>
        <end position="298"/>
    </location>
</feature>
<comment type="caution">
    <text evidence="11">The sequence shown here is derived from an EMBL/GenBank/DDBJ whole genome shotgun (WGS) entry which is preliminary data.</text>
</comment>
<name>A0A9P6IFR7_9PEZI</name>
<evidence type="ECO:0000256" key="7">
    <source>
        <dbReference type="ARBA" id="ARBA00023242"/>
    </source>
</evidence>
<evidence type="ECO:0000256" key="8">
    <source>
        <dbReference type="ARBA" id="ARBA00076672"/>
    </source>
</evidence>
<dbReference type="Pfam" id="PF05148">
    <property type="entry name" value="Methyltransf_8"/>
    <property type="match status" value="1"/>
</dbReference>
<evidence type="ECO:0000313" key="12">
    <source>
        <dbReference type="Proteomes" id="UP000781932"/>
    </source>
</evidence>
<dbReference type="EMBL" id="JAATWM020000002">
    <property type="protein sequence ID" value="KAF9881930.1"/>
    <property type="molecule type" value="Genomic_DNA"/>
</dbReference>
<evidence type="ECO:0000256" key="1">
    <source>
        <dbReference type="ARBA" id="ARBA00004604"/>
    </source>
</evidence>
<organism evidence="11 12">
    <name type="scientific">Colletotrichum karsti</name>
    <dbReference type="NCBI Taxonomy" id="1095194"/>
    <lineage>
        <taxon>Eukaryota</taxon>
        <taxon>Fungi</taxon>
        <taxon>Dikarya</taxon>
        <taxon>Ascomycota</taxon>
        <taxon>Pezizomycotina</taxon>
        <taxon>Sordariomycetes</taxon>
        <taxon>Hypocreomycetidae</taxon>
        <taxon>Glomerellales</taxon>
        <taxon>Glomerellaceae</taxon>
        <taxon>Colletotrichum</taxon>
        <taxon>Colletotrichum boninense species complex</taxon>
    </lineage>
</organism>
<keyword evidence="7 9" id="KW-0539">Nucleus</keyword>
<dbReference type="GO" id="GO:0005730">
    <property type="term" value="C:nucleolus"/>
    <property type="evidence" value="ECO:0007669"/>
    <property type="project" value="UniProtKB-SubCell"/>
</dbReference>
<evidence type="ECO:0000256" key="3">
    <source>
        <dbReference type="ARBA" id="ARBA00022552"/>
    </source>
</evidence>
<reference evidence="11" key="2">
    <citation type="submission" date="2020-11" db="EMBL/GenBank/DDBJ databases">
        <title>Whole genome sequencing of Colletotrichum sp.</title>
        <authorList>
            <person name="Li H."/>
        </authorList>
    </citation>
    <scope>NUCLEOTIDE SEQUENCE</scope>
    <source>
        <strain evidence="11">CkLH20</strain>
    </source>
</reference>
<keyword evidence="12" id="KW-1185">Reference proteome</keyword>
<comment type="similarity">
    <text evidence="2 9">Belongs to the methyltransferase superfamily. RRP8 family.</text>
</comment>
<evidence type="ECO:0000256" key="9">
    <source>
        <dbReference type="RuleBase" id="RU365074"/>
    </source>
</evidence>
<protein>
    <recommendedName>
        <fullName evidence="8 9">Ribosomal RNA-processing protein 8</fullName>
        <ecNumber evidence="9">2.1.1.-</ecNumber>
    </recommendedName>
</protein>
<evidence type="ECO:0000256" key="6">
    <source>
        <dbReference type="ARBA" id="ARBA00022691"/>
    </source>
</evidence>
<reference evidence="11" key="1">
    <citation type="submission" date="2020-03" db="EMBL/GenBank/DDBJ databases">
        <authorList>
            <person name="He L."/>
        </authorList>
    </citation>
    <scope>NUCLEOTIDE SEQUENCE</scope>
    <source>
        <strain evidence="11">CkLH20</strain>
    </source>
</reference>
<evidence type="ECO:0000256" key="5">
    <source>
        <dbReference type="ARBA" id="ARBA00022679"/>
    </source>
</evidence>
<evidence type="ECO:0000313" key="11">
    <source>
        <dbReference type="EMBL" id="KAF9881930.1"/>
    </source>
</evidence>
<dbReference type="PANTHER" id="PTHR12787:SF0">
    <property type="entry name" value="RIBOSOMAL RNA-PROCESSING PROTEIN 8"/>
    <property type="match status" value="1"/>
</dbReference>
<accession>A0A9P6IFR7</accession>
<dbReference type="InterPro" id="IPR007823">
    <property type="entry name" value="RRP8"/>
</dbReference>
<dbReference type="GO" id="GO:0016433">
    <property type="term" value="F:rRNA (adenine) methyltransferase activity"/>
    <property type="evidence" value="ECO:0007669"/>
    <property type="project" value="TreeGrafter"/>
</dbReference>
<evidence type="ECO:0000256" key="2">
    <source>
        <dbReference type="ARBA" id="ARBA00006301"/>
    </source>
</evidence>
<keyword evidence="6 9" id="KW-0949">S-adenosyl-L-methionine</keyword>
<dbReference type="RefSeq" id="XP_038751391.1">
    <property type="nucleotide sequence ID" value="XM_038883796.1"/>
</dbReference>
<dbReference type="InterPro" id="IPR042036">
    <property type="entry name" value="RRP8_N"/>
</dbReference>
<dbReference type="CDD" id="cd02440">
    <property type="entry name" value="AdoMet_MTases"/>
    <property type="match status" value="1"/>
</dbReference>
<dbReference type="AlphaFoldDB" id="A0A9P6IFR7"/>
<feature type="region of interest" description="Disordered" evidence="10">
    <location>
        <begin position="281"/>
        <end position="300"/>
    </location>
</feature>
<dbReference type="Gene3D" id="1.10.10.2150">
    <property type="entry name" value="Ribosomal RNA-processing protein 8, N-terminal domain"/>
    <property type="match status" value="1"/>
</dbReference>
<dbReference type="Proteomes" id="UP000781932">
    <property type="component" value="Unassembled WGS sequence"/>
</dbReference>
<gene>
    <name evidence="11" type="ORF">CkaCkLH20_01076</name>
</gene>
<dbReference type="OrthoDB" id="10258825at2759"/>
<dbReference type="GeneID" id="62156870"/>